<dbReference type="EMBL" id="SMBX01000008">
    <property type="protein sequence ID" value="TCU95227.1"/>
    <property type="molecule type" value="Genomic_DNA"/>
</dbReference>
<dbReference type="SUPFAM" id="SSF53098">
    <property type="entry name" value="Ribonuclease H-like"/>
    <property type="match status" value="1"/>
</dbReference>
<comment type="caution">
    <text evidence="5">The sequence shown here is derived from an EMBL/GenBank/DDBJ whole genome shotgun (WGS) entry which is preliminary data.</text>
</comment>
<keyword evidence="3" id="KW-0269">Exonuclease</keyword>
<dbReference type="InterPro" id="IPR012337">
    <property type="entry name" value="RNaseH-like_sf"/>
</dbReference>
<name>A0A4R3UWR5_9BURK</name>
<evidence type="ECO:0000313" key="5">
    <source>
        <dbReference type="EMBL" id="TCU95227.1"/>
    </source>
</evidence>
<reference evidence="5 6" key="1">
    <citation type="submission" date="2019-03" db="EMBL/GenBank/DDBJ databases">
        <title>Genomic Encyclopedia of Type Strains, Phase IV (KMG-IV): sequencing the most valuable type-strain genomes for metagenomic binning, comparative biology and taxonomic classification.</title>
        <authorList>
            <person name="Goeker M."/>
        </authorList>
    </citation>
    <scope>NUCLEOTIDE SEQUENCE [LARGE SCALE GENOMIC DNA]</scope>
    <source>
        <strain evidence="5 6">DSM 100048</strain>
    </source>
</reference>
<proteinExistence type="predicted"/>
<dbReference type="SMART" id="SM00479">
    <property type="entry name" value="EXOIII"/>
    <property type="match status" value="1"/>
</dbReference>
<evidence type="ECO:0000313" key="6">
    <source>
        <dbReference type="Proteomes" id="UP000294692"/>
    </source>
</evidence>
<protein>
    <submittedName>
        <fullName evidence="5">DNA polymerase-3 subunit epsilon</fullName>
    </submittedName>
</protein>
<evidence type="ECO:0000256" key="1">
    <source>
        <dbReference type="ARBA" id="ARBA00022722"/>
    </source>
</evidence>
<feature type="domain" description="Exonuclease" evidence="4">
    <location>
        <begin position="52"/>
        <end position="223"/>
    </location>
</feature>
<dbReference type="CDD" id="cd06127">
    <property type="entry name" value="DEDDh"/>
    <property type="match status" value="1"/>
</dbReference>
<dbReference type="OrthoDB" id="5497329at2"/>
<dbReference type="InterPro" id="IPR013520">
    <property type="entry name" value="Ribonucl_H"/>
</dbReference>
<dbReference type="PANTHER" id="PTHR30231">
    <property type="entry name" value="DNA POLYMERASE III SUBUNIT EPSILON"/>
    <property type="match status" value="1"/>
</dbReference>
<dbReference type="InterPro" id="IPR036397">
    <property type="entry name" value="RNaseH_sf"/>
</dbReference>
<dbReference type="AlphaFoldDB" id="A0A4R3UWR5"/>
<sequence length="254" mass="28634">MLHTLQRWLRSAETMDTPAPRGVQAPSNAIEQRLSRLAPFPAPGQQLLVEQSLLVFDLETSGLNLKRDHILSAGAIRVDGLDIMLGKTYERVFNVDTELQRDSQLFHGLTAADLQQGHDPRTALLDLLEHGQGAIWLAWQGWFDQHMLYKAARQWLGMDPAQLPKVLDLALIAPALFPEHKRHGDLGHWLERLGLDNARRHHATADAMATAELTLVCLHRAMARGLRTWGELASLATQERQARERQEQALRHGF</sequence>
<dbReference type="Proteomes" id="UP000294692">
    <property type="component" value="Unassembled WGS sequence"/>
</dbReference>
<dbReference type="Gene3D" id="3.30.420.10">
    <property type="entry name" value="Ribonuclease H-like superfamily/Ribonuclease H"/>
    <property type="match status" value="1"/>
</dbReference>
<keyword evidence="6" id="KW-1185">Reference proteome</keyword>
<keyword evidence="2" id="KW-0378">Hydrolase</keyword>
<keyword evidence="1" id="KW-0540">Nuclease</keyword>
<evidence type="ECO:0000256" key="2">
    <source>
        <dbReference type="ARBA" id="ARBA00022801"/>
    </source>
</evidence>
<evidence type="ECO:0000259" key="4">
    <source>
        <dbReference type="SMART" id="SM00479"/>
    </source>
</evidence>
<accession>A0A4R3UWR5</accession>
<dbReference type="GO" id="GO:0005829">
    <property type="term" value="C:cytosol"/>
    <property type="evidence" value="ECO:0007669"/>
    <property type="project" value="TreeGrafter"/>
</dbReference>
<organism evidence="5 6">
    <name type="scientific">Paracandidimonas soli</name>
    <dbReference type="NCBI Taxonomy" id="1917182"/>
    <lineage>
        <taxon>Bacteria</taxon>
        <taxon>Pseudomonadati</taxon>
        <taxon>Pseudomonadota</taxon>
        <taxon>Betaproteobacteria</taxon>
        <taxon>Burkholderiales</taxon>
        <taxon>Alcaligenaceae</taxon>
        <taxon>Paracandidimonas</taxon>
    </lineage>
</organism>
<gene>
    <name evidence="5" type="ORF">EV686_10870</name>
</gene>
<dbReference type="Pfam" id="PF00929">
    <property type="entry name" value="RNase_T"/>
    <property type="match status" value="1"/>
</dbReference>
<dbReference type="PANTHER" id="PTHR30231:SF4">
    <property type="entry name" value="PROTEIN NEN2"/>
    <property type="match status" value="1"/>
</dbReference>
<dbReference type="GO" id="GO:0008408">
    <property type="term" value="F:3'-5' exonuclease activity"/>
    <property type="evidence" value="ECO:0007669"/>
    <property type="project" value="TreeGrafter"/>
</dbReference>
<evidence type="ECO:0000256" key="3">
    <source>
        <dbReference type="ARBA" id="ARBA00022839"/>
    </source>
</evidence>
<dbReference type="GO" id="GO:0003676">
    <property type="term" value="F:nucleic acid binding"/>
    <property type="evidence" value="ECO:0007669"/>
    <property type="project" value="InterPro"/>
</dbReference>
<dbReference type="RefSeq" id="WP_132477673.1">
    <property type="nucleotide sequence ID" value="NZ_JBHRVM010000001.1"/>
</dbReference>
<dbReference type="GO" id="GO:0006259">
    <property type="term" value="P:DNA metabolic process"/>
    <property type="evidence" value="ECO:0007669"/>
    <property type="project" value="UniProtKB-ARBA"/>
</dbReference>